<dbReference type="Gene3D" id="3.40.50.1820">
    <property type="entry name" value="alpha/beta hydrolase"/>
    <property type="match status" value="1"/>
</dbReference>
<feature type="domain" description="Serine aminopeptidase S33" evidence="1">
    <location>
        <begin position="117"/>
        <end position="235"/>
    </location>
</feature>
<evidence type="ECO:0000259" key="1">
    <source>
        <dbReference type="Pfam" id="PF12146"/>
    </source>
</evidence>
<proteinExistence type="predicted"/>
<reference evidence="3" key="1">
    <citation type="journal article" date="2019" name="Int. J. Syst. Evol. Microbiol.">
        <title>The Global Catalogue of Microorganisms (GCM) 10K type strain sequencing project: providing services to taxonomists for standard genome sequencing and annotation.</title>
        <authorList>
            <consortium name="The Broad Institute Genomics Platform"/>
            <consortium name="The Broad Institute Genome Sequencing Center for Infectious Disease"/>
            <person name="Wu L."/>
            <person name="Ma J."/>
        </authorList>
    </citation>
    <scope>NUCLEOTIDE SEQUENCE [LARGE SCALE GENOMIC DNA]</scope>
    <source>
        <strain evidence="3">CCUG 57942</strain>
    </source>
</reference>
<dbReference type="InterPro" id="IPR029058">
    <property type="entry name" value="AB_hydrolase_fold"/>
</dbReference>
<sequence>MQSVLPDAKSTLSGWQTILPTPPRQMDGAVVWVGMRSYLLMCMAVLGMVFPSCATEKNLTAAIALGLMGEDGGDRLFYYPTKDAPFTPKKYGYAYEDVTFPSNGGVQLHGWWIPAKEAKATVVYAHGNAGSVAHHFVFVYWLIDAGYNVLLYDYRGYGKSGGKVAKDGIVMDAAAALKYASAREGAGDIIAFGHSLGGAKTLAALKEVAPERLKAVVVDSTFSSYQDMAERVAGAKARKVVSASHDPVDCVRGLPAGVPILIVHGTADETIPFEQAQKLHAAAKKPKELMAVEGGNHVNCFFIKEGRYREKLLGWMSDVLRD</sequence>
<evidence type="ECO:0000313" key="3">
    <source>
        <dbReference type="Proteomes" id="UP001597389"/>
    </source>
</evidence>
<protein>
    <submittedName>
        <fullName evidence="2">Alpha/beta hydrolase</fullName>
    </submittedName>
</protein>
<dbReference type="PANTHER" id="PTHR12277">
    <property type="entry name" value="ALPHA/BETA HYDROLASE DOMAIN-CONTAINING PROTEIN"/>
    <property type="match status" value="1"/>
</dbReference>
<dbReference type="EMBL" id="JBHUJB010000011">
    <property type="protein sequence ID" value="MFD2157720.1"/>
    <property type="molecule type" value="Genomic_DNA"/>
</dbReference>
<comment type="caution">
    <text evidence="2">The sequence shown here is derived from an EMBL/GenBank/DDBJ whole genome shotgun (WGS) entry which is preliminary data.</text>
</comment>
<dbReference type="SUPFAM" id="SSF53474">
    <property type="entry name" value="alpha/beta-Hydrolases"/>
    <property type="match status" value="1"/>
</dbReference>
<dbReference type="InterPro" id="IPR022742">
    <property type="entry name" value="Hydrolase_4"/>
</dbReference>
<keyword evidence="2" id="KW-0378">Hydrolase</keyword>
<dbReference type="Pfam" id="PF12146">
    <property type="entry name" value="Hydrolase_4"/>
    <property type="match status" value="1"/>
</dbReference>
<dbReference type="RefSeq" id="WP_377177325.1">
    <property type="nucleotide sequence ID" value="NZ_JBHUJB010000011.1"/>
</dbReference>
<organism evidence="2 3">
    <name type="scientific">Rubritalea tangerina</name>
    <dbReference type="NCBI Taxonomy" id="430798"/>
    <lineage>
        <taxon>Bacteria</taxon>
        <taxon>Pseudomonadati</taxon>
        <taxon>Verrucomicrobiota</taxon>
        <taxon>Verrucomicrobiia</taxon>
        <taxon>Verrucomicrobiales</taxon>
        <taxon>Rubritaleaceae</taxon>
        <taxon>Rubritalea</taxon>
    </lineage>
</organism>
<accession>A0ABW4Z7K1</accession>
<dbReference type="Proteomes" id="UP001597389">
    <property type="component" value="Unassembled WGS sequence"/>
</dbReference>
<dbReference type="GO" id="GO:0016787">
    <property type="term" value="F:hydrolase activity"/>
    <property type="evidence" value="ECO:0007669"/>
    <property type="project" value="UniProtKB-KW"/>
</dbReference>
<keyword evidence="3" id="KW-1185">Reference proteome</keyword>
<evidence type="ECO:0000313" key="2">
    <source>
        <dbReference type="EMBL" id="MFD2157720.1"/>
    </source>
</evidence>
<name>A0ABW4Z7K1_9BACT</name>
<dbReference type="PANTHER" id="PTHR12277:SF81">
    <property type="entry name" value="PROTEIN ABHD13"/>
    <property type="match status" value="1"/>
</dbReference>
<gene>
    <name evidence="2" type="ORF">ACFSW8_02285</name>
</gene>